<proteinExistence type="inferred from homology"/>
<evidence type="ECO:0000256" key="5">
    <source>
        <dbReference type="ARBA" id="ARBA00035338"/>
    </source>
</evidence>
<comment type="similarity">
    <text evidence="1 6">Belongs to the eukaryotic ribosomal protein eL38 family.</text>
</comment>
<evidence type="ECO:0000256" key="6">
    <source>
        <dbReference type="RuleBase" id="RU003445"/>
    </source>
</evidence>
<evidence type="ECO:0000313" key="8">
    <source>
        <dbReference type="Proteomes" id="UP001626550"/>
    </source>
</evidence>
<name>A0ABD2Q770_9PLAT</name>
<evidence type="ECO:0000256" key="1">
    <source>
        <dbReference type="ARBA" id="ARBA00007803"/>
    </source>
</evidence>
<evidence type="ECO:0000256" key="4">
    <source>
        <dbReference type="ARBA" id="ARBA00035235"/>
    </source>
</evidence>
<organism evidence="7 8">
    <name type="scientific">Cichlidogyrus casuarinus</name>
    <dbReference type="NCBI Taxonomy" id="1844966"/>
    <lineage>
        <taxon>Eukaryota</taxon>
        <taxon>Metazoa</taxon>
        <taxon>Spiralia</taxon>
        <taxon>Lophotrochozoa</taxon>
        <taxon>Platyhelminthes</taxon>
        <taxon>Monogenea</taxon>
        <taxon>Monopisthocotylea</taxon>
        <taxon>Dactylogyridea</taxon>
        <taxon>Ancyrocephalidae</taxon>
        <taxon>Cichlidogyrus</taxon>
    </lineage>
</organism>
<protein>
    <recommendedName>
        <fullName evidence="4">Large ribosomal subunit protein eL38</fullName>
    </recommendedName>
    <alternativeName>
        <fullName evidence="5">60S ribosomal protein L38</fullName>
    </alternativeName>
</protein>
<dbReference type="Proteomes" id="UP001626550">
    <property type="component" value="Unassembled WGS sequence"/>
</dbReference>
<reference evidence="7 8" key="1">
    <citation type="submission" date="2024-11" db="EMBL/GenBank/DDBJ databases">
        <title>Adaptive evolution of stress response genes in parasites aligns with host niche diversity.</title>
        <authorList>
            <person name="Hahn C."/>
            <person name="Resl P."/>
        </authorList>
    </citation>
    <scope>NUCLEOTIDE SEQUENCE [LARGE SCALE GENOMIC DNA]</scope>
    <source>
        <strain evidence="7">EGGRZ-B1_66</strain>
        <tissue evidence="7">Body</tissue>
    </source>
</reference>
<gene>
    <name evidence="7" type="primary">RPL38</name>
    <name evidence="7" type="ORF">Ciccas_005955</name>
</gene>
<keyword evidence="3 6" id="KW-0687">Ribonucleoprotein</keyword>
<dbReference type="GO" id="GO:1990904">
    <property type="term" value="C:ribonucleoprotein complex"/>
    <property type="evidence" value="ECO:0007669"/>
    <property type="project" value="UniProtKB-KW"/>
</dbReference>
<dbReference type="Gene3D" id="3.30.720.90">
    <property type="match status" value="1"/>
</dbReference>
<dbReference type="EMBL" id="JBJKFK010000758">
    <property type="protein sequence ID" value="KAL3315410.1"/>
    <property type="molecule type" value="Genomic_DNA"/>
</dbReference>
<keyword evidence="2 6" id="KW-0689">Ribosomal protein</keyword>
<keyword evidence="8" id="KW-1185">Reference proteome</keyword>
<comment type="caution">
    <text evidence="7">The sequence shown here is derived from an EMBL/GenBank/DDBJ whole genome shotgun (WGS) entry which is preliminary data.</text>
</comment>
<dbReference type="InterPro" id="IPR038464">
    <property type="entry name" value="Ribosomal_eL38_sf"/>
</dbReference>
<accession>A0ABD2Q770</accession>
<sequence length="74" mass="8796">MQIMPVLVQNVRDFLTHANRPDARKVTIKRNKNNVKFKIRCSRYLYVYVLNDLENVDRIKAILPINLAKDEIKK</sequence>
<dbReference type="PANTHER" id="PTHR10965:SF0">
    <property type="entry name" value="LARGE RIBOSOMAL SUBUNIT PROTEIN EL38"/>
    <property type="match status" value="1"/>
</dbReference>
<dbReference type="PANTHER" id="PTHR10965">
    <property type="entry name" value="60S RIBOSOMAL PROTEIN L38"/>
    <property type="match status" value="1"/>
</dbReference>
<dbReference type="Pfam" id="PF01781">
    <property type="entry name" value="Ribosomal_L38e"/>
    <property type="match status" value="1"/>
</dbReference>
<dbReference type="GO" id="GO:0005840">
    <property type="term" value="C:ribosome"/>
    <property type="evidence" value="ECO:0007669"/>
    <property type="project" value="UniProtKB-KW"/>
</dbReference>
<evidence type="ECO:0000313" key="7">
    <source>
        <dbReference type="EMBL" id="KAL3315410.1"/>
    </source>
</evidence>
<evidence type="ECO:0000256" key="3">
    <source>
        <dbReference type="ARBA" id="ARBA00023274"/>
    </source>
</evidence>
<evidence type="ECO:0000256" key="2">
    <source>
        <dbReference type="ARBA" id="ARBA00022980"/>
    </source>
</evidence>
<dbReference type="AlphaFoldDB" id="A0ABD2Q770"/>
<dbReference type="InterPro" id="IPR002675">
    <property type="entry name" value="Ribosomal_eL38"/>
</dbReference>